<evidence type="ECO:0000313" key="5">
    <source>
        <dbReference type="Proteomes" id="UP000563523"/>
    </source>
</evidence>
<sequence length="193" mass="22560">MSRGFTEEERKEIKNKLIDLFIEKLNYQKISSINIDDLVKSVGIAKGSFYLFFKSKDELFAAVLNHIQSEIVNESIYLAEEKDLSDKKKLKAIVLFLINTIKQYPWIKKLSNVEYEKIIRRLPRETKENLRTKDITDIQNILEKLNLKSDYSSENIVIMIQIILSSALNSQDYGPQYDQSVEMMVDILINNLF</sequence>
<evidence type="ECO:0000256" key="2">
    <source>
        <dbReference type="PROSITE-ProRule" id="PRU00335"/>
    </source>
</evidence>
<dbReference type="InterPro" id="IPR050624">
    <property type="entry name" value="HTH-type_Tx_Regulator"/>
</dbReference>
<dbReference type="AlphaFoldDB" id="A0A850R599"/>
<keyword evidence="5" id="KW-1185">Reference proteome</keyword>
<organism evidence="4 5">
    <name type="scientific">Bombilactobacillus apium</name>
    <dbReference type="NCBI Taxonomy" id="2675299"/>
    <lineage>
        <taxon>Bacteria</taxon>
        <taxon>Bacillati</taxon>
        <taxon>Bacillota</taxon>
        <taxon>Bacilli</taxon>
        <taxon>Lactobacillales</taxon>
        <taxon>Lactobacillaceae</taxon>
        <taxon>Bombilactobacillus</taxon>
    </lineage>
</organism>
<feature type="domain" description="HTH tetR-type" evidence="3">
    <location>
        <begin position="11"/>
        <end position="71"/>
    </location>
</feature>
<dbReference type="InterPro" id="IPR001647">
    <property type="entry name" value="HTH_TetR"/>
</dbReference>
<reference evidence="4 5" key="1">
    <citation type="submission" date="2020-06" db="EMBL/GenBank/DDBJ databases">
        <authorList>
            <person name="Kang J."/>
        </authorList>
    </citation>
    <scope>NUCLEOTIDE SEQUENCE [LARGE SCALE GENOMIC DNA]</scope>
    <source>
        <strain evidence="4 5">DCY120</strain>
    </source>
</reference>
<protein>
    <submittedName>
        <fullName evidence="4">TetR/AcrR family transcriptional regulator</fullName>
    </submittedName>
</protein>
<dbReference type="SUPFAM" id="SSF46689">
    <property type="entry name" value="Homeodomain-like"/>
    <property type="match status" value="1"/>
</dbReference>
<dbReference type="RefSeq" id="WP_176942192.1">
    <property type="nucleotide sequence ID" value="NZ_JABZEC010000002.1"/>
</dbReference>
<keyword evidence="1 2" id="KW-0238">DNA-binding</keyword>
<dbReference type="Pfam" id="PF00440">
    <property type="entry name" value="TetR_N"/>
    <property type="match status" value="1"/>
</dbReference>
<dbReference type="PROSITE" id="PS50977">
    <property type="entry name" value="HTH_TETR_2"/>
    <property type="match status" value="1"/>
</dbReference>
<dbReference type="PANTHER" id="PTHR43479">
    <property type="entry name" value="ACREF/ENVCD OPERON REPRESSOR-RELATED"/>
    <property type="match status" value="1"/>
</dbReference>
<feature type="DNA-binding region" description="H-T-H motif" evidence="2">
    <location>
        <begin position="34"/>
        <end position="53"/>
    </location>
</feature>
<name>A0A850R599_9LACO</name>
<dbReference type="InterPro" id="IPR009057">
    <property type="entry name" value="Homeodomain-like_sf"/>
</dbReference>
<dbReference type="Gene3D" id="1.10.357.10">
    <property type="entry name" value="Tetracycline Repressor, domain 2"/>
    <property type="match status" value="1"/>
</dbReference>
<comment type="caution">
    <text evidence="4">The sequence shown here is derived from an EMBL/GenBank/DDBJ whole genome shotgun (WGS) entry which is preliminary data.</text>
</comment>
<gene>
    <name evidence="4" type="ORF">HU830_02335</name>
</gene>
<dbReference type="Proteomes" id="UP000563523">
    <property type="component" value="Unassembled WGS sequence"/>
</dbReference>
<evidence type="ECO:0000256" key="1">
    <source>
        <dbReference type="ARBA" id="ARBA00023125"/>
    </source>
</evidence>
<accession>A0A850R599</accession>
<dbReference type="EMBL" id="JABZEC010000002">
    <property type="protein sequence ID" value="NVY96027.1"/>
    <property type="molecule type" value="Genomic_DNA"/>
</dbReference>
<evidence type="ECO:0000313" key="4">
    <source>
        <dbReference type="EMBL" id="NVY96027.1"/>
    </source>
</evidence>
<evidence type="ECO:0000259" key="3">
    <source>
        <dbReference type="PROSITE" id="PS50977"/>
    </source>
</evidence>
<proteinExistence type="predicted"/>
<dbReference type="PANTHER" id="PTHR43479:SF11">
    <property type="entry name" value="ACREF_ENVCD OPERON REPRESSOR-RELATED"/>
    <property type="match status" value="1"/>
</dbReference>
<dbReference type="GO" id="GO:0003677">
    <property type="term" value="F:DNA binding"/>
    <property type="evidence" value="ECO:0007669"/>
    <property type="project" value="UniProtKB-UniRule"/>
</dbReference>